<name>A0AAP0IG77_9MAGN</name>
<dbReference type="EMBL" id="JBBNAF010000009">
    <property type="protein sequence ID" value="KAK9113897.1"/>
    <property type="molecule type" value="Genomic_DNA"/>
</dbReference>
<protein>
    <submittedName>
        <fullName evidence="2">Uncharacterized protein</fullName>
    </submittedName>
</protein>
<evidence type="ECO:0000313" key="3">
    <source>
        <dbReference type="Proteomes" id="UP001420932"/>
    </source>
</evidence>
<dbReference type="AlphaFoldDB" id="A0AAP0IG77"/>
<feature type="region of interest" description="Disordered" evidence="1">
    <location>
        <begin position="1"/>
        <end position="110"/>
    </location>
</feature>
<sequence length="277" mass="31192">MVASEAVVRRTGESDERDAVGDLTSKVREMRQRRGRAEARDGADRGRRRGRKVRGAGVAEAAGTAEARAWAVARSSRAAKQRRGRRRSGGGGGGGGEMEEMGGVEGGGERQDEVPIEEFAFIEEPEKECFNEEEFLSEKEDVIILLYGYGEVDLIFFKEDFDNFDEAPIKVVDGVVNNYPVKNIVKTKVKFTTTKHFNSLTDDTYDELVTEVLEDSHCGVFADNMDLLVEVLNIIHQKHVPTSGDYYIQIVFKQELSVFEYFNTQHRKSHERTKICK</sequence>
<feature type="compositionally biased region" description="Basic residues" evidence="1">
    <location>
        <begin position="77"/>
        <end position="88"/>
    </location>
</feature>
<evidence type="ECO:0000256" key="1">
    <source>
        <dbReference type="SAM" id="MobiDB-lite"/>
    </source>
</evidence>
<dbReference type="Proteomes" id="UP001420932">
    <property type="component" value="Unassembled WGS sequence"/>
</dbReference>
<feature type="compositionally biased region" description="Low complexity" evidence="1">
    <location>
        <begin position="55"/>
        <end position="76"/>
    </location>
</feature>
<gene>
    <name evidence="2" type="ORF">Syun_020694</name>
</gene>
<comment type="caution">
    <text evidence="2">The sequence shown here is derived from an EMBL/GenBank/DDBJ whole genome shotgun (WGS) entry which is preliminary data.</text>
</comment>
<reference evidence="2 3" key="1">
    <citation type="submission" date="2024-01" db="EMBL/GenBank/DDBJ databases">
        <title>Genome assemblies of Stephania.</title>
        <authorList>
            <person name="Yang L."/>
        </authorList>
    </citation>
    <scope>NUCLEOTIDE SEQUENCE [LARGE SCALE GENOMIC DNA]</scope>
    <source>
        <strain evidence="2">YNDBR</strain>
        <tissue evidence="2">Leaf</tissue>
    </source>
</reference>
<keyword evidence="3" id="KW-1185">Reference proteome</keyword>
<proteinExistence type="predicted"/>
<evidence type="ECO:0000313" key="2">
    <source>
        <dbReference type="EMBL" id="KAK9113897.1"/>
    </source>
</evidence>
<accession>A0AAP0IG77</accession>
<feature type="compositionally biased region" description="Basic and acidic residues" evidence="1">
    <location>
        <begin position="7"/>
        <end position="45"/>
    </location>
</feature>
<organism evidence="2 3">
    <name type="scientific">Stephania yunnanensis</name>
    <dbReference type="NCBI Taxonomy" id="152371"/>
    <lineage>
        <taxon>Eukaryota</taxon>
        <taxon>Viridiplantae</taxon>
        <taxon>Streptophyta</taxon>
        <taxon>Embryophyta</taxon>
        <taxon>Tracheophyta</taxon>
        <taxon>Spermatophyta</taxon>
        <taxon>Magnoliopsida</taxon>
        <taxon>Ranunculales</taxon>
        <taxon>Menispermaceae</taxon>
        <taxon>Menispermoideae</taxon>
        <taxon>Cissampelideae</taxon>
        <taxon>Stephania</taxon>
    </lineage>
</organism>